<keyword evidence="1" id="KW-1133">Transmembrane helix</keyword>
<comment type="caution">
    <text evidence="2">The sequence shown here is derived from an EMBL/GenBank/DDBJ whole genome shotgun (WGS) entry which is preliminary data.</text>
</comment>
<protein>
    <submittedName>
        <fullName evidence="2">Uncharacterized protein</fullName>
    </submittedName>
</protein>
<accession>A0A4R7UEY0</accession>
<keyword evidence="3" id="KW-1185">Reference proteome</keyword>
<sequence>MTIFMFVLPVITTFLLIIYITIFNTKFFIIHWIAYDVYQRDKQLNLKTYNQKFIDGYLTFKKYASIKIKERSILNWSFHASNLSVILAEIFMFIFVNERELWNYKLGTAGTLICCLILTYFAYLVWYMSSKSKYLKIMLNYFDLKIKSIMVSADVEVFDAIYKNNSLKPINYIPIPTNSMHQNTEILNTYHFKKIFNQNNDAYLVYYFFVANMHFVHSDSYYLYYKGLYADYANFYN</sequence>
<dbReference type="AlphaFoldDB" id="A0A4R7UEY0"/>
<name>A0A4R7UEY0_9BACT</name>
<feature type="transmembrane region" description="Helical" evidence="1">
    <location>
        <begin position="6"/>
        <end position="34"/>
    </location>
</feature>
<dbReference type="Proteomes" id="UP000295757">
    <property type="component" value="Unassembled WGS sequence"/>
</dbReference>
<reference evidence="2 3" key="1">
    <citation type="submission" date="2019-03" db="EMBL/GenBank/DDBJ databases">
        <title>Genomic Encyclopedia of Archaeal and Bacterial Type Strains, Phase II (KMG-II): from individual species to whole genera.</title>
        <authorList>
            <person name="Goeker M."/>
        </authorList>
    </citation>
    <scope>NUCLEOTIDE SEQUENCE [LARGE SCALE GENOMIC DNA]</scope>
    <source>
        <strain evidence="2 3">ATCC 35214</strain>
    </source>
</reference>
<proteinExistence type="predicted"/>
<evidence type="ECO:0000313" key="2">
    <source>
        <dbReference type="EMBL" id="TDV24204.1"/>
    </source>
</evidence>
<gene>
    <name evidence="2" type="ORF">BCF59_0154</name>
</gene>
<evidence type="ECO:0000313" key="3">
    <source>
        <dbReference type="Proteomes" id="UP000295757"/>
    </source>
</evidence>
<feature type="transmembrane region" description="Helical" evidence="1">
    <location>
        <begin position="108"/>
        <end position="128"/>
    </location>
</feature>
<dbReference type="RefSeq" id="WP_134110271.1">
    <property type="nucleotide sequence ID" value="NZ_SOCN01000001.1"/>
</dbReference>
<dbReference type="EMBL" id="SOCN01000001">
    <property type="protein sequence ID" value="TDV24204.1"/>
    <property type="molecule type" value="Genomic_DNA"/>
</dbReference>
<organism evidence="2 3">
    <name type="scientific">Mycoplasmopsis mustelae</name>
    <dbReference type="NCBI Taxonomy" id="171289"/>
    <lineage>
        <taxon>Bacteria</taxon>
        <taxon>Bacillati</taxon>
        <taxon>Mycoplasmatota</taxon>
        <taxon>Mycoplasmoidales</taxon>
        <taxon>Metamycoplasmataceae</taxon>
        <taxon>Mycoplasmopsis</taxon>
    </lineage>
</organism>
<feature type="transmembrane region" description="Helical" evidence="1">
    <location>
        <begin position="73"/>
        <end position="96"/>
    </location>
</feature>
<keyword evidence="1" id="KW-0812">Transmembrane</keyword>
<evidence type="ECO:0000256" key="1">
    <source>
        <dbReference type="SAM" id="Phobius"/>
    </source>
</evidence>
<keyword evidence="1" id="KW-0472">Membrane</keyword>